<dbReference type="EMBL" id="MN739300">
    <property type="protein sequence ID" value="QHS97594.1"/>
    <property type="molecule type" value="Genomic_DNA"/>
</dbReference>
<protein>
    <submittedName>
        <fullName evidence="1">Uncharacterized protein</fullName>
    </submittedName>
</protein>
<accession>A0A6C0C1E3</accession>
<evidence type="ECO:0000313" key="1">
    <source>
        <dbReference type="EMBL" id="QHS97594.1"/>
    </source>
</evidence>
<reference evidence="1" key="1">
    <citation type="journal article" date="2020" name="Nature">
        <title>Giant virus diversity and host interactions through global metagenomics.</title>
        <authorList>
            <person name="Schulz F."/>
            <person name="Roux S."/>
            <person name="Paez-Espino D."/>
            <person name="Jungbluth S."/>
            <person name="Walsh D.A."/>
            <person name="Denef V.J."/>
            <person name="McMahon K.D."/>
            <person name="Konstantinidis K.T."/>
            <person name="Eloe-Fadrosh E.A."/>
            <person name="Kyrpides N.C."/>
            <person name="Woyke T."/>
        </authorList>
    </citation>
    <scope>NUCLEOTIDE SEQUENCE</scope>
    <source>
        <strain evidence="1">GVMAG-M-3300020182-33</strain>
    </source>
</reference>
<dbReference type="AlphaFoldDB" id="A0A6C0C1E3"/>
<name>A0A6C0C1E3_9ZZZZ</name>
<sequence length="73" mass="8317">MAANLRNYLRTKVTTPRTVAEDTRALKRCVFCRNSTGSDLVWNRDSNASLNIVGIYLRLVATGRRPAEFQMKK</sequence>
<organism evidence="1">
    <name type="scientific">viral metagenome</name>
    <dbReference type="NCBI Taxonomy" id="1070528"/>
    <lineage>
        <taxon>unclassified sequences</taxon>
        <taxon>metagenomes</taxon>
        <taxon>organismal metagenomes</taxon>
    </lineage>
</organism>
<proteinExistence type="predicted"/>